<evidence type="ECO:0000256" key="1">
    <source>
        <dbReference type="ARBA" id="ARBA00009065"/>
    </source>
</evidence>
<evidence type="ECO:0000259" key="7">
    <source>
        <dbReference type="SMART" id="SM00385"/>
    </source>
</evidence>
<feature type="region of interest" description="Disordered" evidence="6">
    <location>
        <begin position="298"/>
        <end position="323"/>
    </location>
</feature>
<gene>
    <name evidence="8" type="ORF">RND81_11G216300</name>
</gene>
<dbReference type="CDD" id="cd20543">
    <property type="entry name" value="CYCLIN_AtCycD-like_rpt1"/>
    <property type="match status" value="1"/>
</dbReference>
<feature type="domain" description="Cyclin-like" evidence="7">
    <location>
        <begin position="76"/>
        <end position="163"/>
    </location>
</feature>
<dbReference type="SMART" id="SM00385">
    <property type="entry name" value="CYCLIN"/>
    <property type="match status" value="1"/>
</dbReference>
<dbReference type="InterPro" id="IPR004367">
    <property type="entry name" value="Cyclin_C-dom"/>
</dbReference>
<dbReference type="InterPro" id="IPR039361">
    <property type="entry name" value="Cyclin"/>
</dbReference>
<dbReference type="Pfam" id="PF02984">
    <property type="entry name" value="Cyclin_C"/>
    <property type="match status" value="1"/>
</dbReference>
<comment type="caution">
    <text evidence="8">The sequence shown here is derived from an EMBL/GenBank/DDBJ whole genome shotgun (WGS) entry which is preliminary data.</text>
</comment>
<comment type="similarity">
    <text evidence="1">Belongs to the cyclin family. Cyclin D subfamily.</text>
</comment>
<organism evidence="8 9">
    <name type="scientific">Saponaria officinalis</name>
    <name type="common">Common soapwort</name>
    <name type="synonym">Lychnis saponaria</name>
    <dbReference type="NCBI Taxonomy" id="3572"/>
    <lineage>
        <taxon>Eukaryota</taxon>
        <taxon>Viridiplantae</taxon>
        <taxon>Streptophyta</taxon>
        <taxon>Embryophyta</taxon>
        <taxon>Tracheophyta</taxon>
        <taxon>Spermatophyta</taxon>
        <taxon>Magnoliopsida</taxon>
        <taxon>eudicotyledons</taxon>
        <taxon>Gunneridae</taxon>
        <taxon>Pentapetalae</taxon>
        <taxon>Caryophyllales</taxon>
        <taxon>Caryophyllaceae</taxon>
        <taxon>Caryophylleae</taxon>
        <taxon>Saponaria</taxon>
    </lineage>
</organism>
<evidence type="ECO:0000256" key="2">
    <source>
        <dbReference type="ARBA" id="ARBA00022618"/>
    </source>
</evidence>
<dbReference type="CDD" id="cd20544">
    <property type="entry name" value="CYCLIN_AtCycD-like_rpt2"/>
    <property type="match status" value="1"/>
</dbReference>
<dbReference type="InterPro" id="IPR006671">
    <property type="entry name" value="Cyclin_N"/>
</dbReference>
<dbReference type="FunFam" id="1.10.472.10:FF:000060">
    <property type="entry name" value="D6-type cyclin"/>
    <property type="match status" value="1"/>
</dbReference>
<dbReference type="EMBL" id="JBDFQZ010000011">
    <property type="protein sequence ID" value="KAK9678508.1"/>
    <property type="molecule type" value="Genomic_DNA"/>
</dbReference>
<keyword evidence="4" id="KW-0131">Cell cycle</keyword>
<reference evidence="8" key="1">
    <citation type="submission" date="2024-03" db="EMBL/GenBank/DDBJ databases">
        <title>WGS assembly of Saponaria officinalis var. Norfolk2.</title>
        <authorList>
            <person name="Jenkins J."/>
            <person name="Shu S."/>
            <person name="Grimwood J."/>
            <person name="Barry K."/>
            <person name="Goodstein D."/>
            <person name="Schmutz J."/>
            <person name="Leebens-Mack J."/>
            <person name="Osbourn A."/>
        </authorList>
    </citation>
    <scope>NUCLEOTIDE SEQUENCE [LARGE SCALE GENOMIC DNA]</scope>
    <source>
        <strain evidence="8">JIC</strain>
    </source>
</reference>
<evidence type="ECO:0000256" key="5">
    <source>
        <dbReference type="RuleBase" id="RU000383"/>
    </source>
</evidence>
<evidence type="ECO:0000313" key="9">
    <source>
        <dbReference type="Proteomes" id="UP001443914"/>
    </source>
</evidence>
<keyword evidence="3 5" id="KW-0195">Cyclin</keyword>
<sequence length="323" mass="38000">MTTLQNLSSLDDLHCEELHWNDMADYDYDDDNFGSFEEEEAHFMSLISKEKNTHISENVLELNTFFLKKVRREILVWMKRVSSHHNFTLITLVLAINYFDRFVLKNGFQRERPWVTQLVAISCLSLASKFEETHAPLLLDLQVDCKYIFEAKTIKRMELLILSTLKWNMNAVIPFSYFPHLIKWFNLKNHLHWEILTKFESLILSAISDPRYLYYATSVIATVTMIQTLKELGLWKTLQHQIHLIDTFKLNKEKVEECHKFMKEMSSNDKTRKRKCCYSGKNSPTRVLDLDISDTSKESLSISSRTSSDQNVPKKCRTSESYT</sequence>
<accession>A0AAW1HPU2</accession>
<dbReference type="InterPro" id="IPR036915">
    <property type="entry name" value="Cyclin-like_sf"/>
</dbReference>
<dbReference type="PANTHER" id="PTHR10177">
    <property type="entry name" value="CYCLINS"/>
    <property type="match status" value="1"/>
</dbReference>
<dbReference type="InterPro" id="IPR013763">
    <property type="entry name" value="Cyclin-like_dom"/>
</dbReference>
<evidence type="ECO:0000256" key="4">
    <source>
        <dbReference type="ARBA" id="ARBA00023306"/>
    </source>
</evidence>
<proteinExistence type="inferred from homology"/>
<feature type="compositionally biased region" description="Polar residues" evidence="6">
    <location>
        <begin position="298"/>
        <end position="311"/>
    </location>
</feature>
<keyword evidence="9" id="KW-1185">Reference proteome</keyword>
<dbReference type="Proteomes" id="UP001443914">
    <property type="component" value="Unassembled WGS sequence"/>
</dbReference>
<dbReference type="AlphaFoldDB" id="A0AAW1HPU2"/>
<name>A0AAW1HPU2_SAPOF</name>
<evidence type="ECO:0000313" key="8">
    <source>
        <dbReference type="EMBL" id="KAK9678508.1"/>
    </source>
</evidence>
<dbReference type="GO" id="GO:0051301">
    <property type="term" value="P:cell division"/>
    <property type="evidence" value="ECO:0007669"/>
    <property type="project" value="UniProtKB-KW"/>
</dbReference>
<dbReference type="Pfam" id="PF00134">
    <property type="entry name" value="Cyclin_N"/>
    <property type="match status" value="1"/>
</dbReference>
<dbReference type="PROSITE" id="PS00292">
    <property type="entry name" value="CYCLINS"/>
    <property type="match status" value="1"/>
</dbReference>
<protein>
    <recommendedName>
        <fullName evidence="7">Cyclin-like domain-containing protein</fullName>
    </recommendedName>
</protein>
<keyword evidence="2" id="KW-0132">Cell division</keyword>
<dbReference type="Gene3D" id="1.10.472.10">
    <property type="entry name" value="Cyclin-like"/>
    <property type="match status" value="2"/>
</dbReference>
<evidence type="ECO:0000256" key="6">
    <source>
        <dbReference type="SAM" id="MobiDB-lite"/>
    </source>
</evidence>
<evidence type="ECO:0000256" key="3">
    <source>
        <dbReference type="ARBA" id="ARBA00023127"/>
    </source>
</evidence>
<dbReference type="InterPro" id="IPR048258">
    <property type="entry name" value="Cyclins_cyclin-box"/>
</dbReference>
<dbReference type="SUPFAM" id="SSF47954">
    <property type="entry name" value="Cyclin-like"/>
    <property type="match status" value="1"/>
</dbReference>